<sequence length="164" mass="17687" precursor="true">MTGTRALVALGSNLGDRAGHLLGAVAALARRPGVRLAGLSRVYETEPVGPGEQGPYLNAVLAVETKLEPLELLEALLAIERAHGRVRRERWGPRTLDLDLLDLGGRVLELPGLSLPHPHLHERAFVLVPLADVAPDWRHPLLDRTAAELLSGMDAGGVRPWRPA</sequence>
<reference evidence="9 10" key="2">
    <citation type="journal article" date="2011" name="Stand. Genomic Sci.">
        <title>Complete genome sequence of Oceanithermus profundus type strain (506).</title>
        <authorList>
            <person name="Pati A."/>
            <person name="Zhang X."/>
            <person name="Lapidus A."/>
            <person name="Nolan M."/>
            <person name="Lucas S."/>
            <person name="Del Rio T.G."/>
            <person name="Tice H."/>
            <person name="Cheng J.F."/>
            <person name="Tapia R."/>
            <person name="Han C."/>
            <person name="Goodwin L."/>
            <person name="Pitluck S."/>
            <person name="Liolios K."/>
            <person name="Pagani I."/>
            <person name="Ivanova N."/>
            <person name="Mavromatis K."/>
            <person name="Chen A."/>
            <person name="Palaniappan K."/>
            <person name="Hauser L."/>
            <person name="Jeffries C.D."/>
            <person name="Brambilla E.M."/>
            <person name="Rohl A."/>
            <person name="Mwirichia R."/>
            <person name="Rohde M."/>
            <person name="Tindall B.J."/>
            <person name="Sikorski J."/>
            <person name="Wirth R."/>
            <person name="Goker M."/>
            <person name="Woyke T."/>
            <person name="Detter J.C."/>
            <person name="Bristow J."/>
            <person name="Eisen J.A."/>
            <person name="Markowitz V."/>
            <person name="Hugenholtz P."/>
            <person name="Kyrpides N.C."/>
            <person name="Klenk H.P."/>
            <person name="Land M."/>
        </authorList>
    </citation>
    <scope>NUCLEOTIDE SEQUENCE [LARGE SCALE GENOMIC DNA]</scope>
    <source>
        <strain evidence="10">DSM 14977 / NBRC 100410 / VKM B-2274 / 506</strain>
    </source>
</reference>
<dbReference type="RefSeq" id="WP_013458495.1">
    <property type="nucleotide sequence ID" value="NC_014761.1"/>
</dbReference>
<proteinExistence type="predicted"/>
<dbReference type="PROSITE" id="PS00794">
    <property type="entry name" value="HPPK"/>
    <property type="match status" value="1"/>
</dbReference>
<evidence type="ECO:0000313" key="10">
    <source>
        <dbReference type="Proteomes" id="UP000008722"/>
    </source>
</evidence>
<dbReference type="PANTHER" id="PTHR43071:SF1">
    <property type="entry name" value="2-AMINO-4-HYDROXY-6-HYDROXYMETHYLDIHYDROPTERIDINE PYROPHOSPHOKINASE"/>
    <property type="match status" value="1"/>
</dbReference>
<evidence type="ECO:0000256" key="3">
    <source>
        <dbReference type="ARBA" id="ARBA00022679"/>
    </source>
</evidence>
<keyword evidence="7" id="KW-0289">Folate biosynthesis</keyword>
<dbReference type="OrthoDB" id="9808041at2"/>
<gene>
    <name evidence="9" type="ordered locus">Ocepr_1873</name>
</gene>
<dbReference type="Proteomes" id="UP000008722">
    <property type="component" value="Chromosome"/>
</dbReference>
<dbReference type="GO" id="GO:0005524">
    <property type="term" value="F:ATP binding"/>
    <property type="evidence" value="ECO:0007669"/>
    <property type="project" value="UniProtKB-KW"/>
</dbReference>
<dbReference type="GO" id="GO:0003848">
    <property type="term" value="F:2-amino-4-hydroxy-6-hydroxymethyldihydropteridine diphosphokinase activity"/>
    <property type="evidence" value="ECO:0007669"/>
    <property type="project" value="UniProtKB-EC"/>
</dbReference>
<dbReference type="InterPro" id="IPR000550">
    <property type="entry name" value="Hppk"/>
</dbReference>
<evidence type="ECO:0000256" key="2">
    <source>
        <dbReference type="ARBA" id="ARBA00013253"/>
    </source>
</evidence>
<dbReference type="Gene3D" id="3.30.70.560">
    <property type="entry name" value="7,8-Dihydro-6-hydroxymethylpterin-pyrophosphokinase HPPK"/>
    <property type="match status" value="1"/>
</dbReference>
<dbReference type="KEGG" id="opr:Ocepr_1873"/>
<keyword evidence="5 9" id="KW-0418">Kinase</keyword>
<dbReference type="InterPro" id="IPR035907">
    <property type="entry name" value="Hppk_sf"/>
</dbReference>
<dbReference type="Pfam" id="PF01288">
    <property type="entry name" value="HPPK"/>
    <property type="match status" value="1"/>
</dbReference>
<dbReference type="eggNOG" id="COG0801">
    <property type="taxonomic scope" value="Bacteria"/>
</dbReference>
<keyword evidence="6" id="KW-0067">ATP-binding</keyword>
<evidence type="ECO:0000259" key="8">
    <source>
        <dbReference type="PROSITE" id="PS00794"/>
    </source>
</evidence>
<dbReference type="EC" id="2.7.6.3" evidence="2"/>
<name>E4U4X5_OCEP5</name>
<keyword evidence="3 9" id="KW-0808">Transferase</keyword>
<keyword evidence="4" id="KW-0547">Nucleotide-binding</keyword>
<dbReference type="PANTHER" id="PTHR43071">
    <property type="entry name" value="2-AMINO-4-HYDROXY-6-HYDROXYMETHYLDIHYDROPTERIDINE PYROPHOSPHOKINASE"/>
    <property type="match status" value="1"/>
</dbReference>
<reference evidence="10" key="1">
    <citation type="submission" date="2010-11" db="EMBL/GenBank/DDBJ databases">
        <title>The complete sequence of chromosome of Oceanithermus profundus DSM 14977.</title>
        <authorList>
            <consortium name="US DOE Joint Genome Institute (JGI-PGF)"/>
            <person name="Lucas S."/>
            <person name="Copeland A."/>
            <person name="Lapidus A."/>
            <person name="Bruce D."/>
            <person name="Goodwin L."/>
            <person name="Pitluck S."/>
            <person name="Kyrpides N."/>
            <person name="Mavromatis K."/>
            <person name="Pagani I."/>
            <person name="Ivanova N."/>
            <person name="Zhang X."/>
            <person name="Brettin T."/>
            <person name="Detter J.C."/>
            <person name="Tapia R."/>
            <person name="Han C."/>
            <person name="Land M."/>
            <person name="Hauser L."/>
            <person name="Markowitz V."/>
            <person name="Cheng J.-F."/>
            <person name="Hugenholtz P."/>
            <person name="Woyke T."/>
            <person name="Wu D."/>
            <person name="Tindall B."/>
            <person name="Faehnrich R."/>
            <person name="Brambilla E."/>
            <person name="Klenk H.-P."/>
            <person name="Eisen J.A."/>
        </authorList>
    </citation>
    <scope>NUCLEOTIDE SEQUENCE [LARGE SCALE GENOMIC DNA]</scope>
    <source>
        <strain evidence="10">DSM 14977 / NBRC 100410 / VKM B-2274 / 506</strain>
    </source>
</reference>
<dbReference type="STRING" id="670487.Ocepr_1873"/>
<dbReference type="GO" id="GO:0046656">
    <property type="term" value="P:folic acid biosynthetic process"/>
    <property type="evidence" value="ECO:0007669"/>
    <property type="project" value="UniProtKB-KW"/>
</dbReference>
<evidence type="ECO:0000256" key="6">
    <source>
        <dbReference type="ARBA" id="ARBA00022840"/>
    </source>
</evidence>
<evidence type="ECO:0000256" key="4">
    <source>
        <dbReference type="ARBA" id="ARBA00022741"/>
    </source>
</evidence>
<dbReference type="GO" id="GO:0046654">
    <property type="term" value="P:tetrahydrofolate biosynthetic process"/>
    <property type="evidence" value="ECO:0007669"/>
    <property type="project" value="UniProtKB-UniPathway"/>
</dbReference>
<organism evidence="9 10">
    <name type="scientific">Oceanithermus profundus (strain DSM 14977 / NBRC 100410 / VKM B-2274 / 506)</name>
    <dbReference type="NCBI Taxonomy" id="670487"/>
    <lineage>
        <taxon>Bacteria</taxon>
        <taxon>Thermotogati</taxon>
        <taxon>Deinococcota</taxon>
        <taxon>Deinococci</taxon>
        <taxon>Thermales</taxon>
        <taxon>Thermaceae</taxon>
        <taxon>Oceanithermus</taxon>
    </lineage>
</organism>
<keyword evidence="10" id="KW-1185">Reference proteome</keyword>
<evidence type="ECO:0000313" key="9">
    <source>
        <dbReference type="EMBL" id="ADR37325.1"/>
    </source>
</evidence>
<protein>
    <recommendedName>
        <fullName evidence="2">2-amino-4-hydroxy-6-hydroxymethyldihydropteridine diphosphokinase</fullName>
        <ecNumber evidence="2">2.7.6.3</ecNumber>
    </recommendedName>
</protein>
<feature type="domain" description="7,8-dihydro-6-hydroxymethylpterin-pyrophosphokinase" evidence="8">
    <location>
        <begin position="90"/>
        <end position="101"/>
    </location>
</feature>
<comment type="pathway">
    <text evidence="1">Cofactor biosynthesis; tetrahydrofolate biosynthesis; 2-amino-4-hydroxy-6-hydroxymethyl-7,8-dihydropteridine diphosphate from 7,8-dihydroneopterin triphosphate: step 4/4.</text>
</comment>
<dbReference type="UniPathway" id="UPA00077">
    <property type="reaction ID" value="UER00155"/>
</dbReference>
<dbReference type="GO" id="GO:0016301">
    <property type="term" value="F:kinase activity"/>
    <property type="evidence" value="ECO:0007669"/>
    <property type="project" value="UniProtKB-KW"/>
</dbReference>
<evidence type="ECO:0000256" key="5">
    <source>
        <dbReference type="ARBA" id="ARBA00022777"/>
    </source>
</evidence>
<dbReference type="NCBIfam" id="TIGR01498">
    <property type="entry name" value="folK"/>
    <property type="match status" value="1"/>
</dbReference>
<dbReference type="CDD" id="cd00483">
    <property type="entry name" value="HPPK"/>
    <property type="match status" value="1"/>
</dbReference>
<dbReference type="HOGENOM" id="CLU_097916_3_0_0"/>
<accession>E4U4X5</accession>
<dbReference type="SUPFAM" id="SSF55083">
    <property type="entry name" value="6-hydroxymethyl-7,8-dihydropterin pyrophosphokinase, HPPK"/>
    <property type="match status" value="1"/>
</dbReference>
<evidence type="ECO:0000256" key="7">
    <source>
        <dbReference type="ARBA" id="ARBA00022909"/>
    </source>
</evidence>
<evidence type="ECO:0000256" key="1">
    <source>
        <dbReference type="ARBA" id="ARBA00005051"/>
    </source>
</evidence>
<dbReference type="AlphaFoldDB" id="E4U4X5"/>
<dbReference type="EMBL" id="CP002361">
    <property type="protein sequence ID" value="ADR37325.1"/>
    <property type="molecule type" value="Genomic_DNA"/>
</dbReference>